<feature type="region of interest" description="Disordered" evidence="1">
    <location>
        <begin position="513"/>
        <end position="533"/>
    </location>
</feature>
<proteinExistence type="predicted"/>
<feature type="transmembrane region" description="Helical" evidence="2">
    <location>
        <begin position="1172"/>
        <end position="1195"/>
    </location>
</feature>
<dbReference type="PANTHER" id="PTHR38121:SF2">
    <property type="entry name" value="ACYLTRANSFERASE 3 DOMAIN-CONTAINING PROTEIN"/>
    <property type="match status" value="1"/>
</dbReference>
<sequence>MRSTSSTLAAAFTGLATLLSTSVSAQQGSAPAAVSSGTGVSSPDCLCGYLDNTNQAIWTDRTITYFNESGAASDVVFQPEKAPSFQGILTAGDTGDGPQAWAAGQQTDPWEDAFGATWLAGTKYNNTFLPTNSTDGLALAVPPGDRQNRISYGAVLISRRRDIRYGSFRASIEPPTPGQGGTLIQMAVWYNQSQDVLTNIVTTDAANTAILQWDYSATGRDSNALNMNLTSGGGIGFQTREHRIDWLPESITWTNNAPNTIPYQQVFNDRNIFIPSVGMPFSLKHYSNGDSRLMEGPPLYHTPTAYIKYVRLFYNSSRPERVQEFEMQCANAGGVEVVGRCDVDNFQVRGSTEFDFEATQKQIPPSPHYHAPMYSKIATAVSAGLFGIIFLHAMARRYINKRKKQAEYMTQLREGEKRYSLNVIQQPSGFNTPSGRGTSSPNSGYQQRSIRGHSSPDGSEPAQVNVGGSLSLMQSGAQTPYLPYGSEFAGSVTSFDSKYEEADALAKWDDPRFMRDSDSEASSDDDDDFKDDPLETRSVRTTLHSFGHGAFNSVSGIATPGAASVAHGSTYVAPEYRINNGRSTYGGSQSHGYLSAANSVRQMPMNNEESSEEGNSRPGSIAQTPSMRHFSRSSRPGRSDWDLHSTDGQISINGIALSHDHRRPSHTDSFMTQDMPGISSADRMRWAGGLTGIGAPESEAGHTSVGNFGDYSAKRPSMRTDAQSFVNVEGREHPVKWETKIMEWQPLDPNKDMQEGGQLAAPTSGKNMLPERTKSPATKKIGRLARFWKNMLVGEGEGKATASGAARVEYLDGLRGFACFLVSFHHFMLIFYYHATTPAGQAHYPDFENYFHFILGPILVNGGLNVGIFFVLSARVIANRYLVRGRLQDLAEATYRRVPRLAVPISAAIIINYFLIQAQAFAWVRKLASRTWSTWSYYHDYNNVGYFFNSWLSLWFVIPPDVPLLISTYATGILWTVPIIVQTSWTVFTCALIAREFTNHYKRYAFYSACFMLSWWNNRFDYFFIAGLMIADADNKLKYREVAAKGIPIIPGFMRSCLPKRVANVRVHGQVFAWVIFLAGAVTSWLYFVGEEFRNPDGTTKYGSEFNQQEWGIHPNYATGQPWAWTGGKPDYTDPRLHDFFFVIGYFLLCDLCPSFRMFFQLRAWNFLGRNAFSLYLCHGVAFWSWGAWLCLQLLNVGVPYWATILVVFITSYIILFIMCECFTRTFDVWGIGVSKSIWRAQSGGLGRRV</sequence>
<feature type="transmembrane region" description="Helical" evidence="2">
    <location>
        <begin position="817"/>
        <end position="835"/>
    </location>
</feature>
<keyword evidence="6" id="KW-1185">Reference proteome</keyword>
<dbReference type="EMBL" id="JAPDMZ010000065">
    <property type="protein sequence ID" value="KAK0552264.1"/>
    <property type="molecule type" value="Genomic_DNA"/>
</dbReference>
<feature type="compositionally biased region" description="Polar residues" evidence="1">
    <location>
        <begin position="617"/>
        <end position="626"/>
    </location>
</feature>
<name>A0AAN6GPW4_9BASI</name>
<feature type="transmembrane region" description="Helical" evidence="2">
    <location>
        <begin position="973"/>
        <end position="994"/>
    </location>
</feature>
<feature type="compositionally biased region" description="Acidic residues" evidence="1">
    <location>
        <begin position="519"/>
        <end position="530"/>
    </location>
</feature>
<feature type="transmembrane region" description="Helical" evidence="2">
    <location>
        <begin position="1071"/>
        <end position="1088"/>
    </location>
</feature>
<feature type="transmembrane region" description="Helical" evidence="2">
    <location>
        <begin position="1140"/>
        <end position="1160"/>
    </location>
</feature>
<gene>
    <name evidence="5" type="ORF">OC846_002961</name>
</gene>
<dbReference type="SUPFAM" id="SSF49899">
    <property type="entry name" value="Concanavalin A-like lectins/glucanases"/>
    <property type="match status" value="1"/>
</dbReference>
<dbReference type="AlphaFoldDB" id="A0AAN6GPW4"/>
<dbReference type="InterPro" id="IPR013320">
    <property type="entry name" value="ConA-like_dom_sf"/>
</dbReference>
<feature type="transmembrane region" description="Helical" evidence="2">
    <location>
        <begin position="373"/>
        <end position="395"/>
    </location>
</feature>
<evidence type="ECO:0000256" key="3">
    <source>
        <dbReference type="SAM" id="SignalP"/>
    </source>
</evidence>
<feature type="chain" id="PRO_5042810092" description="Acyltransferase 3 domain-containing protein" evidence="3">
    <location>
        <begin position="26"/>
        <end position="1250"/>
    </location>
</feature>
<evidence type="ECO:0000256" key="2">
    <source>
        <dbReference type="SAM" id="Phobius"/>
    </source>
</evidence>
<feature type="transmembrane region" description="Helical" evidence="2">
    <location>
        <begin position="898"/>
        <end position="924"/>
    </location>
</feature>
<feature type="region of interest" description="Disordered" evidence="1">
    <location>
        <begin position="754"/>
        <end position="773"/>
    </location>
</feature>
<evidence type="ECO:0000313" key="5">
    <source>
        <dbReference type="EMBL" id="KAK0552264.1"/>
    </source>
</evidence>
<organism evidence="5 6">
    <name type="scientific">Tilletia horrida</name>
    <dbReference type="NCBI Taxonomy" id="155126"/>
    <lineage>
        <taxon>Eukaryota</taxon>
        <taxon>Fungi</taxon>
        <taxon>Dikarya</taxon>
        <taxon>Basidiomycota</taxon>
        <taxon>Ustilaginomycotina</taxon>
        <taxon>Exobasidiomycetes</taxon>
        <taxon>Tilletiales</taxon>
        <taxon>Tilletiaceae</taxon>
        <taxon>Tilletia</taxon>
    </lineage>
</organism>
<evidence type="ECO:0000313" key="6">
    <source>
        <dbReference type="Proteomes" id="UP001176517"/>
    </source>
</evidence>
<protein>
    <recommendedName>
        <fullName evidence="4">Acyltransferase 3 domain-containing protein</fullName>
    </recommendedName>
</protein>
<feature type="region of interest" description="Disordered" evidence="1">
    <location>
        <begin position="604"/>
        <end position="646"/>
    </location>
</feature>
<dbReference type="InterPro" id="IPR002656">
    <property type="entry name" value="Acyl_transf_3_dom"/>
</dbReference>
<feature type="transmembrane region" description="Helical" evidence="2">
    <location>
        <begin position="850"/>
        <end position="877"/>
    </location>
</feature>
<keyword evidence="2" id="KW-1133">Transmembrane helix</keyword>
<keyword evidence="2" id="KW-0812">Transmembrane</keyword>
<evidence type="ECO:0000259" key="4">
    <source>
        <dbReference type="Pfam" id="PF01757"/>
    </source>
</evidence>
<reference evidence="5" key="1">
    <citation type="journal article" date="2023" name="PhytoFront">
        <title>Draft Genome Resources of Seven Strains of Tilletia horrida, Causal Agent of Kernel Smut of Rice.</title>
        <authorList>
            <person name="Khanal S."/>
            <person name="Antony Babu S."/>
            <person name="Zhou X.G."/>
        </authorList>
    </citation>
    <scope>NUCLEOTIDE SEQUENCE</scope>
    <source>
        <strain evidence="5">TX6</strain>
    </source>
</reference>
<dbReference type="PANTHER" id="PTHR38121">
    <property type="entry name" value="GH16 DOMAIN-CONTAINING PROTEIN"/>
    <property type="match status" value="1"/>
</dbReference>
<keyword evidence="3" id="KW-0732">Signal</keyword>
<feature type="compositionally biased region" description="Polar residues" evidence="1">
    <location>
        <begin position="425"/>
        <end position="449"/>
    </location>
</feature>
<accession>A0AAN6GPW4</accession>
<comment type="caution">
    <text evidence="5">The sequence shown here is derived from an EMBL/GenBank/DDBJ whole genome shotgun (WGS) entry which is preliminary data.</text>
</comment>
<keyword evidence="2" id="KW-0472">Membrane</keyword>
<feature type="signal peptide" evidence="3">
    <location>
        <begin position="1"/>
        <end position="25"/>
    </location>
</feature>
<feature type="region of interest" description="Disordered" evidence="1">
    <location>
        <begin position="425"/>
        <end position="466"/>
    </location>
</feature>
<feature type="domain" description="Acyltransferase 3" evidence="4">
    <location>
        <begin position="809"/>
        <end position="1219"/>
    </location>
</feature>
<dbReference type="GO" id="GO:0016747">
    <property type="term" value="F:acyltransferase activity, transferring groups other than amino-acyl groups"/>
    <property type="evidence" value="ECO:0007669"/>
    <property type="project" value="InterPro"/>
</dbReference>
<dbReference type="Pfam" id="PF01757">
    <property type="entry name" value="Acyl_transf_3"/>
    <property type="match status" value="1"/>
</dbReference>
<dbReference type="Proteomes" id="UP001176517">
    <property type="component" value="Unassembled WGS sequence"/>
</dbReference>
<evidence type="ECO:0000256" key="1">
    <source>
        <dbReference type="SAM" id="MobiDB-lite"/>
    </source>
</evidence>
<feature type="transmembrane region" description="Helical" evidence="2">
    <location>
        <begin position="1201"/>
        <end position="1220"/>
    </location>
</feature>